<dbReference type="Proteomes" id="UP000314294">
    <property type="component" value="Unassembled WGS sequence"/>
</dbReference>
<evidence type="ECO:0000313" key="2">
    <source>
        <dbReference type="Proteomes" id="UP000314294"/>
    </source>
</evidence>
<sequence>MNDDIFQNLSFFEWPLRAEEGGRPWKACRPSSWRVEVSQLRPNSSRLHTQGYWRSAQQTQSTASFTAAHRAGLGPQRRGLLQRSRDRFVTTYASRGV</sequence>
<keyword evidence="2" id="KW-1185">Reference proteome</keyword>
<comment type="caution">
    <text evidence="1">The sequence shown here is derived from an EMBL/GenBank/DDBJ whole genome shotgun (WGS) entry which is preliminary data.</text>
</comment>
<accession>A0A4Z2F437</accession>
<proteinExistence type="predicted"/>
<gene>
    <name evidence="1" type="ORF">EYF80_053835</name>
</gene>
<name>A0A4Z2F437_9TELE</name>
<protein>
    <submittedName>
        <fullName evidence="1">Uncharacterized protein</fullName>
    </submittedName>
</protein>
<dbReference type="EMBL" id="SRLO01001674">
    <property type="protein sequence ID" value="TNN35996.1"/>
    <property type="molecule type" value="Genomic_DNA"/>
</dbReference>
<organism evidence="1 2">
    <name type="scientific">Liparis tanakae</name>
    <name type="common">Tanaka's snailfish</name>
    <dbReference type="NCBI Taxonomy" id="230148"/>
    <lineage>
        <taxon>Eukaryota</taxon>
        <taxon>Metazoa</taxon>
        <taxon>Chordata</taxon>
        <taxon>Craniata</taxon>
        <taxon>Vertebrata</taxon>
        <taxon>Euteleostomi</taxon>
        <taxon>Actinopterygii</taxon>
        <taxon>Neopterygii</taxon>
        <taxon>Teleostei</taxon>
        <taxon>Neoteleostei</taxon>
        <taxon>Acanthomorphata</taxon>
        <taxon>Eupercaria</taxon>
        <taxon>Perciformes</taxon>
        <taxon>Cottioidei</taxon>
        <taxon>Cottales</taxon>
        <taxon>Liparidae</taxon>
        <taxon>Liparis</taxon>
    </lineage>
</organism>
<dbReference type="AlphaFoldDB" id="A0A4Z2F437"/>
<evidence type="ECO:0000313" key="1">
    <source>
        <dbReference type="EMBL" id="TNN35996.1"/>
    </source>
</evidence>
<reference evidence="1 2" key="1">
    <citation type="submission" date="2019-03" db="EMBL/GenBank/DDBJ databases">
        <title>First draft genome of Liparis tanakae, snailfish: a comprehensive survey of snailfish specific genes.</title>
        <authorList>
            <person name="Kim W."/>
            <person name="Song I."/>
            <person name="Jeong J.-H."/>
            <person name="Kim D."/>
            <person name="Kim S."/>
            <person name="Ryu S."/>
            <person name="Song J.Y."/>
            <person name="Lee S.K."/>
        </authorList>
    </citation>
    <scope>NUCLEOTIDE SEQUENCE [LARGE SCALE GENOMIC DNA]</scope>
    <source>
        <tissue evidence="1">Muscle</tissue>
    </source>
</reference>